<dbReference type="PANTHER" id="PTHR43757:SF2">
    <property type="entry name" value="AMINOMETHYLTRANSFERASE, MITOCHONDRIAL"/>
    <property type="match status" value="1"/>
</dbReference>
<dbReference type="InterPro" id="IPR006223">
    <property type="entry name" value="GcvT"/>
</dbReference>
<dbReference type="SUPFAM" id="SSF103025">
    <property type="entry name" value="Folate-binding domain"/>
    <property type="match status" value="1"/>
</dbReference>
<evidence type="ECO:0000313" key="12">
    <source>
        <dbReference type="Proteomes" id="UP000031938"/>
    </source>
</evidence>
<dbReference type="Proteomes" id="UP000031938">
    <property type="component" value="Unassembled WGS sequence"/>
</dbReference>
<dbReference type="PATRIC" id="fig|889306.3.peg.3360"/>
<evidence type="ECO:0000259" key="9">
    <source>
        <dbReference type="Pfam" id="PF01571"/>
    </source>
</evidence>
<dbReference type="PIRSF" id="PIRSF006487">
    <property type="entry name" value="GcvT"/>
    <property type="match status" value="1"/>
</dbReference>
<reference evidence="11 12" key="1">
    <citation type="submission" date="2015-01" db="EMBL/GenBank/DDBJ databases">
        <title>Genome sequencing of Jeotgalibacillus soli.</title>
        <authorList>
            <person name="Goh K.M."/>
            <person name="Chan K.-G."/>
            <person name="Yaakop A.S."/>
            <person name="Ee R."/>
            <person name="Gan H.M."/>
            <person name="Chan C.S."/>
        </authorList>
    </citation>
    <scope>NUCLEOTIDE SEQUENCE [LARGE SCALE GENOMIC DNA]</scope>
    <source>
        <strain evidence="11 12">P9</strain>
    </source>
</reference>
<dbReference type="InterPro" id="IPR006222">
    <property type="entry name" value="GCVT_N"/>
</dbReference>
<dbReference type="FunFam" id="3.30.70.1400:FF:000001">
    <property type="entry name" value="Aminomethyltransferase"/>
    <property type="match status" value="1"/>
</dbReference>
<dbReference type="InterPro" id="IPR027266">
    <property type="entry name" value="TrmE/GcvT-like"/>
</dbReference>
<dbReference type="NCBIfam" id="TIGR00528">
    <property type="entry name" value="gcvT"/>
    <property type="match status" value="1"/>
</dbReference>
<comment type="catalytic activity">
    <reaction evidence="6 7">
        <text>N(6)-[(R)-S(8)-aminomethyldihydrolipoyl]-L-lysyl-[protein] + (6S)-5,6,7,8-tetrahydrofolate = N(6)-[(R)-dihydrolipoyl]-L-lysyl-[protein] + (6R)-5,10-methylene-5,6,7,8-tetrahydrofolate + NH4(+)</text>
        <dbReference type="Rhea" id="RHEA:16945"/>
        <dbReference type="Rhea" id="RHEA-COMP:10475"/>
        <dbReference type="Rhea" id="RHEA-COMP:10492"/>
        <dbReference type="ChEBI" id="CHEBI:15636"/>
        <dbReference type="ChEBI" id="CHEBI:28938"/>
        <dbReference type="ChEBI" id="CHEBI:57453"/>
        <dbReference type="ChEBI" id="CHEBI:83100"/>
        <dbReference type="ChEBI" id="CHEBI:83143"/>
        <dbReference type="EC" id="2.1.2.10"/>
    </reaction>
</comment>
<dbReference type="GO" id="GO:0005960">
    <property type="term" value="C:glycine cleavage complex"/>
    <property type="evidence" value="ECO:0007669"/>
    <property type="project" value="InterPro"/>
</dbReference>
<dbReference type="GO" id="GO:0005829">
    <property type="term" value="C:cytosol"/>
    <property type="evidence" value="ECO:0007669"/>
    <property type="project" value="TreeGrafter"/>
</dbReference>
<feature type="binding site" evidence="8">
    <location>
        <position position="210"/>
    </location>
    <ligand>
        <name>substrate</name>
    </ligand>
</feature>
<comment type="subunit">
    <text evidence="7">The glycine cleavage system is composed of four proteins: P, T, L and H.</text>
</comment>
<dbReference type="InterPro" id="IPR013977">
    <property type="entry name" value="GcvT_C"/>
</dbReference>
<evidence type="ECO:0000256" key="1">
    <source>
        <dbReference type="ARBA" id="ARBA00008609"/>
    </source>
</evidence>
<keyword evidence="3 7" id="KW-0032">Aminotransferase</keyword>
<keyword evidence="12" id="KW-1185">Reference proteome</keyword>
<dbReference type="Pfam" id="PF08669">
    <property type="entry name" value="GCV_T_C"/>
    <property type="match status" value="1"/>
</dbReference>
<comment type="function">
    <text evidence="7">The glycine cleavage system catalyzes the degradation of glycine.</text>
</comment>
<sequence length="377" mass="41945">MNIKRNERGTHLSTPLKRTPLFDLYKHSGGKTIDFGGWDLPVQFSSIKEEHEAVRTKAGLFDVSHMGEVDVKGPDSLSYLQKMLTNDLSKLHNNQVLYTAMCYEDGGTVDDLLVYRYKKDHYLLVINASNIDKDVEWLEQHAEGDVEISNISSEIAQLAIQGPKAESILQCLTETNLTDITSFTFKNEVEINGISTLVSRTGYTGEDGFELYCAADKAPALWIALLKAGKEGGLVPCGLGSRDTLRFEAKLPLYGQELSSTITPIEAGIGFAVRPQKEQAFLGQEILKQQKENGAPRKLVGIEMVDRGIPRFGYLVFAGEKEVGFVTTGTQSPTLKKNVGHVLIKKEWSEIGQEVFVEIRGKRVKAQVVKTPFYKRK</sequence>
<evidence type="ECO:0000256" key="5">
    <source>
        <dbReference type="ARBA" id="ARBA00031395"/>
    </source>
</evidence>
<dbReference type="FunFam" id="2.40.30.110:FF:000003">
    <property type="entry name" value="Aminomethyltransferase"/>
    <property type="match status" value="1"/>
</dbReference>
<comment type="caution">
    <text evidence="11">The sequence shown here is derived from an EMBL/GenBank/DDBJ whole genome shotgun (WGS) entry which is preliminary data.</text>
</comment>
<dbReference type="OrthoDB" id="9774591at2"/>
<evidence type="ECO:0000256" key="2">
    <source>
        <dbReference type="ARBA" id="ARBA00012616"/>
    </source>
</evidence>
<dbReference type="Gene3D" id="2.40.30.110">
    <property type="entry name" value="Aminomethyltransferase beta-barrel domains"/>
    <property type="match status" value="1"/>
</dbReference>
<dbReference type="Gene3D" id="3.30.70.1400">
    <property type="entry name" value="Aminomethyltransferase beta-barrel domains"/>
    <property type="match status" value="1"/>
</dbReference>
<dbReference type="PANTHER" id="PTHR43757">
    <property type="entry name" value="AMINOMETHYLTRANSFERASE"/>
    <property type="match status" value="1"/>
</dbReference>
<evidence type="ECO:0000256" key="4">
    <source>
        <dbReference type="ARBA" id="ARBA00022679"/>
    </source>
</evidence>
<evidence type="ECO:0000259" key="10">
    <source>
        <dbReference type="Pfam" id="PF08669"/>
    </source>
</evidence>
<protein>
    <recommendedName>
        <fullName evidence="2 7">Aminomethyltransferase</fullName>
        <ecNumber evidence="2 7">2.1.2.10</ecNumber>
    </recommendedName>
    <alternativeName>
        <fullName evidence="5 7">Glycine cleavage system T protein</fullName>
    </alternativeName>
</protein>
<dbReference type="Gene3D" id="3.30.1360.120">
    <property type="entry name" value="Probable tRNA modification gtpase trme, domain 1"/>
    <property type="match status" value="1"/>
</dbReference>
<evidence type="ECO:0000256" key="6">
    <source>
        <dbReference type="ARBA" id="ARBA00047665"/>
    </source>
</evidence>
<feature type="domain" description="GCVT N-terminal" evidence="9">
    <location>
        <begin position="22"/>
        <end position="277"/>
    </location>
</feature>
<evidence type="ECO:0000256" key="8">
    <source>
        <dbReference type="PIRSR" id="PIRSR006487-1"/>
    </source>
</evidence>
<dbReference type="EC" id="2.1.2.10" evidence="2 7"/>
<dbReference type="STRING" id="889306.KP78_33440"/>
<dbReference type="InterPro" id="IPR022903">
    <property type="entry name" value="GcvT_bac"/>
</dbReference>
<evidence type="ECO:0000256" key="7">
    <source>
        <dbReference type="HAMAP-Rule" id="MF_00259"/>
    </source>
</evidence>
<evidence type="ECO:0000313" key="11">
    <source>
        <dbReference type="EMBL" id="KIL44380.1"/>
    </source>
</evidence>
<gene>
    <name evidence="7" type="primary">gcvT</name>
    <name evidence="11" type="ORF">KP78_33440</name>
</gene>
<proteinExistence type="inferred from homology"/>
<dbReference type="AlphaFoldDB" id="A0A0C2R265"/>
<dbReference type="HAMAP" id="MF_00259">
    <property type="entry name" value="GcvT"/>
    <property type="match status" value="1"/>
</dbReference>
<dbReference type="Pfam" id="PF01571">
    <property type="entry name" value="GCV_T"/>
    <property type="match status" value="1"/>
</dbReference>
<name>A0A0C2R265_9BACL</name>
<dbReference type="GO" id="GO:0008483">
    <property type="term" value="F:transaminase activity"/>
    <property type="evidence" value="ECO:0007669"/>
    <property type="project" value="UniProtKB-KW"/>
</dbReference>
<accession>A0A0C2R265</accession>
<dbReference type="Gene3D" id="4.10.1250.10">
    <property type="entry name" value="Aminomethyltransferase fragment"/>
    <property type="match status" value="1"/>
</dbReference>
<dbReference type="InterPro" id="IPR028896">
    <property type="entry name" value="GcvT/YgfZ/DmdA"/>
</dbReference>
<dbReference type="NCBIfam" id="NF001567">
    <property type="entry name" value="PRK00389.1"/>
    <property type="match status" value="1"/>
</dbReference>
<dbReference type="SUPFAM" id="SSF101790">
    <property type="entry name" value="Aminomethyltransferase beta-barrel domain"/>
    <property type="match status" value="1"/>
</dbReference>
<organism evidence="11 12">
    <name type="scientific">Jeotgalibacillus soli</name>
    <dbReference type="NCBI Taxonomy" id="889306"/>
    <lineage>
        <taxon>Bacteria</taxon>
        <taxon>Bacillati</taxon>
        <taxon>Bacillota</taxon>
        <taxon>Bacilli</taxon>
        <taxon>Bacillales</taxon>
        <taxon>Caryophanaceae</taxon>
        <taxon>Jeotgalibacillus</taxon>
    </lineage>
</organism>
<evidence type="ECO:0000256" key="3">
    <source>
        <dbReference type="ARBA" id="ARBA00022576"/>
    </source>
</evidence>
<dbReference type="GO" id="GO:0019464">
    <property type="term" value="P:glycine decarboxylation via glycine cleavage system"/>
    <property type="evidence" value="ECO:0007669"/>
    <property type="project" value="UniProtKB-UniRule"/>
</dbReference>
<dbReference type="GO" id="GO:0004047">
    <property type="term" value="F:aminomethyltransferase activity"/>
    <property type="evidence" value="ECO:0007669"/>
    <property type="project" value="UniProtKB-UniRule"/>
</dbReference>
<keyword evidence="4 7" id="KW-0808">Transferase</keyword>
<dbReference type="FunFam" id="4.10.1250.10:FF:000001">
    <property type="entry name" value="Aminomethyltransferase"/>
    <property type="match status" value="1"/>
</dbReference>
<dbReference type="InterPro" id="IPR029043">
    <property type="entry name" value="GcvT/YgfZ_C"/>
</dbReference>
<comment type="similarity">
    <text evidence="1 7">Belongs to the GcvT family.</text>
</comment>
<dbReference type="EMBL" id="JXRP01000019">
    <property type="protein sequence ID" value="KIL44380.1"/>
    <property type="molecule type" value="Genomic_DNA"/>
</dbReference>
<feature type="domain" description="Aminomethyltransferase C-terminal" evidence="10">
    <location>
        <begin position="297"/>
        <end position="375"/>
    </location>
</feature>